<keyword evidence="2" id="KW-1185">Reference proteome</keyword>
<dbReference type="AlphaFoldDB" id="A0AAW9QR02"/>
<dbReference type="EMBL" id="JBAFSM010000018">
    <property type="protein sequence ID" value="MEG3437650.1"/>
    <property type="molecule type" value="Genomic_DNA"/>
</dbReference>
<dbReference type="Proteomes" id="UP001328733">
    <property type="component" value="Unassembled WGS sequence"/>
</dbReference>
<sequence length="278" mass="31873">MNNIQVKGDERRIGEAILENIQAVQLRLDNVLTDSHKIIIENLLEETKNLWNRVKDDSRSYRERNEVLNRLNEAWFAVWKQYKNEPEAVELIRAIDDFTNLLTAHSYLFLGLSLINEGKTNEQSKDVARVTSGLALVAEVVDVFIEILAISELKQIYEGAKKALSLSERNIKEYFAEDIEMSNLVTQSRGYSSLIILRIEEYIKQLNLNPEVMAGWTDKDSIELENWIQSLGGTIQKTPEKPAESISAVLERIRNSPRVNPVEFGLPDSTEMIREARQ</sequence>
<evidence type="ECO:0000313" key="2">
    <source>
        <dbReference type="Proteomes" id="UP001328733"/>
    </source>
</evidence>
<proteinExistence type="predicted"/>
<accession>A0AAW9QR02</accession>
<evidence type="ECO:0000313" key="1">
    <source>
        <dbReference type="EMBL" id="MEG3437650.1"/>
    </source>
</evidence>
<reference evidence="1 2" key="1">
    <citation type="submission" date="2024-01" db="EMBL/GenBank/DDBJ databases">
        <title>Genomic insights into the taxonomy and metabolism of the cyanobacterium Pannus brasiliensis CCIBt3594.</title>
        <authorList>
            <person name="Machado M."/>
            <person name="Botero N.B."/>
            <person name="Andreote A.P.D."/>
            <person name="Feitosa A.M.T."/>
            <person name="Popin R."/>
            <person name="Sivonen K."/>
            <person name="Fiore M.F."/>
        </authorList>
    </citation>
    <scope>NUCLEOTIDE SEQUENCE [LARGE SCALE GENOMIC DNA]</scope>
    <source>
        <strain evidence="1 2">CCIBt3594</strain>
    </source>
</reference>
<organism evidence="1 2">
    <name type="scientific">Pannus brasiliensis CCIBt3594</name>
    <dbReference type="NCBI Taxonomy" id="1427578"/>
    <lineage>
        <taxon>Bacteria</taxon>
        <taxon>Bacillati</taxon>
        <taxon>Cyanobacteriota</taxon>
        <taxon>Cyanophyceae</taxon>
        <taxon>Oscillatoriophycideae</taxon>
        <taxon>Chroococcales</taxon>
        <taxon>Microcystaceae</taxon>
        <taxon>Pannus</taxon>
    </lineage>
</organism>
<comment type="caution">
    <text evidence="1">The sequence shown here is derived from an EMBL/GenBank/DDBJ whole genome shotgun (WGS) entry which is preliminary data.</text>
</comment>
<protein>
    <submittedName>
        <fullName evidence="1">Uncharacterized protein</fullName>
    </submittedName>
</protein>
<name>A0AAW9QR02_9CHRO</name>
<gene>
    <name evidence="1" type="ORF">V0288_11015</name>
</gene>
<dbReference type="RefSeq" id="WP_332865131.1">
    <property type="nucleotide sequence ID" value="NZ_JBAFSM010000018.1"/>
</dbReference>